<sequence>MGLSDRETVEQIRENPYLQYFIGLNKYSNEAPFEASMLVHFRQRIDIGLVNRMNRSMVKNSREEESEEATAKKLIEQNNLSKQSTMLTFPTSLSLSSYWQDSFLLKQHLQEFLDLDSETLEAKLAVGQQQMAELGHKDFDWEKATAFYSDKVGEVYLFDLGAWHLTSRDYIGDMLKLIADHAQGRVLDFGGGIGTHAIGAALCPQVEQVVYCDVNPISCDFFRYRVKQMGLEQKIVCYQEIPQNETFDTILCFDVLEHLPNPSQQLLKFDQALEPQGKVILNWYFSKGINQEFPFHLDDPQIINGFFRTLQANFLEVFHTYNITTRCYHKWSA</sequence>
<evidence type="ECO:0000313" key="2">
    <source>
        <dbReference type="EMBL" id="PAX51877.1"/>
    </source>
</evidence>
<organism evidence="2 3">
    <name type="scientific">Brunnivagina elsteri CCALA 953</name>
    <dbReference type="NCBI Taxonomy" id="987040"/>
    <lineage>
        <taxon>Bacteria</taxon>
        <taxon>Bacillati</taxon>
        <taxon>Cyanobacteriota</taxon>
        <taxon>Cyanophyceae</taxon>
        <taxon>Nostocales</taxon>
        <taxon>Calotrichaceae</taxon>
        <taxon>Brunnivagina</taxon>
    </lineage>
</organism>
<evidence type="ECO:0000259" key="1">
    <source>
        <dbReference type="Pfam" id="PF05598"/>
    </source>
</evidence>
<name>A0A2A2TDK0_9CYAN</name>
<proteinExistence type="predicted"/>
<dbReference type="Proteomes" id="UP000218238">
    <property type="component" value="Unassembled WGS sequence"/>
</dbReference>
<dbReference type="AlphaFoldDB" id="A0A2A2TDK0"/>
<comment type="caution">
    <text evidence="2">The sequence shown here is derived from an EMBL/GenBank/DDBJ whole genome shotgun (WGS) entry which is preliminary data.</text>
</comment>
<dbReference type="Gene3D" id="3.40.50.150">
    <property type="entry name" value="Vaccinia Virus protein VP39"/>
    <property type="match status" value="1"/>
</dbReference>
<evidence type="ECO:0000313" key="3">
    <source>
        <dbReference type="Proteomes" id="UP000218238"/>
    </source>
</evidence>
<keyword evidence="2" id="KW-0808">Transferase</keyword>
<dbReference type="InterPro" id="IPR008490">
    <property type="entry name" value="Transposase_InsH_N"/>
</dbReference>
<dbReference type="InterPro" id="IPR029063">
    <property type="entry name" value="SAM-dependent_MTases_sf"/>
</dbReference>
<dbReference type="SUPFAM" id="SSF53335">
    <property type="entry name" value="S-adenosyl-L-methionine-dependent methyltransferases"/>
    <property type="match status" value="1"/>
</dbReference>
<reference evidence="2 3" key="1">
    <citation type="submission" date="2017-08" db="EMBL/GenBank/DDBJ databases">
        <title>Draft genome sequence of filamentous cyanobacterium Calothrix elsteri CCALA 953.</title>
        <authorList>
            <person name="Gagunashvili A.N."/>
            <person name="Elster J."/>
            <person name="Andresson O.S."/>
        </authorList>
    </citation>
    <scope>NUCLEOTIDE SEQUENCE [LARGE SCALE GENOMIC DNA]</scope>
    <source>
        <strain evidence="2 3">CCALA 953</strain>
    </source>
</reference>
<dbReference type="Pfam" id="PF05598">
    <property type="entry name" value="DUF772"/>
    <property type="match status" value="1"/>
</dbReference>
<keyword evidence="2" id="KW-0489">Methyltransferase</keyword>
<keyword evidence="3" id="KW-1185">Reference proteome</keyword>
<dbReference type="GO" id="GO:0032259">
    <property type="term" value="P:methylation"/>
    <property type="evidence" value="ECO:0007669"/>
    <property type="project" value="UniProtKB-KW"/>
</dbReference>
<dbReference type="EMBL" id="NTFS01000318">
    <property type="protein sequence ID" value="PAX51877.1"/>
    <property type="molecule type" value="Genomic_DNA"/>
</dbReference>
<accession>A0A2A2TDK0</accession>
<dbReference type="Pfam" id="PF13489">
    <property type="entry name" value="Methyltransf_23"/>
    <property type="match status" value="1"/>
</dbReference>
<feature type="domain" description="Transposase InsH N-terminal" evidence="1">
    <location>
        <begin position="2"/>
        <end position="44"/>
    </location>
</feature>
<protein>
    <submittedName>
        <fullName evidence="2">SAM-dependent methyltransferase</fullName>
    </submittedName>
</protein>
<dbReference type="CDD" id="cd02440">
    <property type="entry name" value="AdoMet_MTases"/>
    <property type="match status" value="1"/>
</dbReference>
<gene>
    <name evidence="2" type="ORF">CK510_22425</name>
</gene>
<dbReference type="GO" id="GO:0008168">
    <property type="term" value="F:methyltransferase activity"/>
    <property type="evidence" value="ECO:0007669"/>
    <property type="project" value="UniProtKB-KW"/>
</dbReference>